<evidence type="ECO:0000256" key="1">
    <source>
        <dbReference type="RuleBase" id="RU003651"/>
    </source>
</evidence>
<dbReference type="PROSITE" id="PS00674">
    <property type="entry name" value="AAA"/>
    <property type="match status" value="1"/>
</dbReference>
<keyword evidence="4" id="KW-1185">Reference proteome</keyword>
<dbReference type="Gene3D" id="3.40.50.300">
    <property type="entry name" value="P-loop containing nucleotide triphosphate hydrolases"/>
    <property type="match status" value="1"/>
</dbReference>
<name>A0A402CPU3_9BACT</name>
<dbReference type="InterPro" id="IPR050168">
    <property type="entry name" value="AAA_ATPase_domain"/>
</dbReference>
<dbReference type="Proteomes" id="UP000287394">
    <property type="component" value="Chromosome"/>
</dbReference>
<feature type="compositionally biased region" description="Acidic residues" evidence="2">
    <location>
        <begin position="409"/>
        <end position="418"/>
    </location>
</feature>
<protein>
    <submittedName>
        <fullName evidence="3">Uncharacterized protein</fullName>
    </submittedName>
</protein>
<dbReference type="FunCoup" id="A0A402CPU3">
    <property type="interactions" value="216"/>
</dbReference>
<dbReference type="GO" id="GO:0042254">
    <property type="term" value="P:ribosome biogenesis"/>
    <property type="evidence" value="ECO:0007669"/>
    <property type="project" value="TreeGrafter"/>
</dbReference>
<dbReference type="CDD" id="cd19481">
    <property type="entry name" value="RecA-like_protease"/>
    <property type="match status" value="1"/>
</dbReference>
<evidence type="ECO:0000313" key="3">
    <source>
        <dbReference type="EMBL" id="BDI32930.1"/>
    </source>
</evidence>
<dbReference type="PANTHER" id="PTHR23077:SF132">
    <property type="entry name" value="ATP-DEPENDENT ZN PROTEASE"/>
    <property type="match status" value="1"/>
</dbReference>
<feature type="region of interest" description="Disordered" evidence="2">
    <location>
        <begin position="397"/>
        <end position="418"/>
    </location>
</feature>
<dbReference type="InterPro" id="IPR027417">
    <property type="entry name" value="P-loop_NTPase"/>
</dbReference>
<proteinExistence type="inferred from homology"/>
<dbReference type="GO" id="GO:0016887">
    <property type="term" value="F:ATP hydrolysis activity"/>
    <property type="evidence" value="ECO:0007669"/>
    <property type="project" value="InterPro"/>
</dbReference>
<dbReference type="KEGG" id="ccot:CCAX7_49810"/>
<dbReference type="InterPro" id="IPR003593">
    <property type="entry name" value="AAA+_ATPase"/>
</dbReference>
<dbReference type="SUPFAM" id="SSF52540">
    <property type="entry name" value="P-loop containing nucleoside triphosphate hydrolases"/>
    <property type="match status" value="1"/>
</dbReference>
<sequence length="418" mass="47831">MQIDNLIREALSQPKDAINYSISQALTDIFPDRALLETTDGSFNLEQFAHAGHCKLELSHRLHNRLVTSWHGRSYGIGRSLESGCYKVLWNGETIDVLTVSWADGRCLTQFHWIVADHQELADRFFRTVCEWEEEIRSEVLVFENGHWQKNAALYRSIQAATFENLILAGELAEELRGDFDSFFKARDLYERYNIPWKRGVLFLGDPGNGKTHTTKALINWLKQPCLYVKSFKSPYGTDHGSIRDVFARARKTTPCLLVLEDLDSLINDKNRSFFLNEMDGFEANTGVVVIATTNHPERLDPAILDRPSRFDRKYTFELPAAEERSAYLSRWNSSSDSEMRLSNDGLFDVVTATDGFSFAYLKELTLSSMMRWIEKPAAGAMDLVMLGQTDMLREQMKTSQDAPLEILPPEDDEEDEE</sequence>
<dbReference type="GO" id="GO:0003723">
    <property type="term" value="F:RNA binding"/>
    <property type="evidence" value="ECO:0007669"/>
    <property type="project" value="TreeGrafter"/>
</dbReference>
<dbReference type="EMBL" id="AP025739">
    <property type="protein sequence ID" value="BDI32930.1"/>
    <property type="molecule type" value="Genomic_DNA"/>
</dbReference>
<dbReference type="InterPro" id="IPR003959">
    <property type="entry name" value="ATPase_AAA_core"/>
</dbReference>
<dbReference type="OrthoDB" id="9806903at2"/>
<evidence type="ECO:0000313" key="4">
    <source>
        <dbReference type="Proteomes" id="UP000287394"/>
    </source>
</evidence>
<evidence type="ECO:0000256" key="2">
    <source>
        <dbReference type="SAM" id="MobiDB-lite"/>
    </source>
</evidence>
<reference evidence="3 4" key="1">
    <citation type="journal article" date="2019" name="Int. J. Syst. Evol. Microbiol.">
        <title>Capsulimonas corticalis gen. nov., sp. nov., an aerobic capsulated bacterium, of a novel bacterial order, Capsulimonadales ord. nov., of the class Armatimonadia of the phylum Armatimonadetes.</title>
        <authorList>
            <person name="Li J."/>
            <person name="Kudo C."/>
            <person name="Tonouchi A."/>
        </authorList>
    </citation>
    <scope>NUCLEOTIDE SEQUENCE [LARGE SCALE GENOMIC DNA]</scope>
    <source>
        <strain evidence="3 4">AX-7</strain>
    </source>
</reference>
<organism evidence="3 4">
    <name type="scientific">Capsulimonas corticalis</name>
    <dbReference type="NCBI Taxonomy" id="2219043"/>
    <lineage>
        <taxon>Bacteria</taxon>
        <taxon>Bacillati</taxon>
        <taxon>Armatimonadota</taxon>
        <taxon>Armatimonadia</taxon>
        <taxon>Capsulimonadales</taxon>
        <taxon>Capsulimonadaceae</taxon>
        <taxon>Capsulimonas</taxon>
    </lineage>
</organism>
<dbReference type="AlphaFoldDB" id="A0A402CPU3"/>
<comment type="similarity">
    <text evidence="1">Belongs to the AAA ATPase family.</text>
</comment>
<dbReference type="RefSeq" id="WP_119319385.1">
    <property type="nucleotide sequence ID" value="NZ_AP025739.1"/>
</dbReference>
<dbReference type="PANTHER" id="PTHR23077">
    <property type="entry name" value="AAA-FAMILY ATPASE"/>
    <property type="match status" value="1"/>
</dbReference>
<dbReference type="SMART" id="SM00382">
    <property type="entry name" value="AAA"/>
    <property type="match status" value="1"/>
</dbReference>
<dbReference type="GO" id="GO:0005524">
    <property type="term" value="F:ATP binding"/>
    <property type="evidence" value="ECO:0007669"/>
    <property type="project" value="UniProtKB-KW"/>
</dbReference>
<keyword evidence="1" id="KW-0547">Nucleotide-binding</keyword>
<gene>
    <name evidence="3" type="ORF">CCAX7_49810</name>
</gene>
<keyword evidence="1" id="KW-0067">ATP-binding</keyword>
<accession>A0A402CPU3</accession>
<dbReference type="Pfam" id="PF00004">
    <property type="entry name" value="AAA"/>
    <property type="match status" value="1"/>
</dbReference>
<dbReference type="GO" id="GO:1990275">
    <property type="term" value="F:preribosome binding"/>
    <property type="evidence" value="ECO:0007669"/>
    <property type="project" value="TreeGrafter"/>
</dbReference>
<dbReference type="InterPro" id="IPR003960">
    <property type="entry name" value="ATPase_AAA_CS"/>
</dbReference>